<dbReference type="Proteomes" id="UP000216752">
    <property type="component" value="Chromosome"/>
</dbReference>
<sequence length="130" mass="14626">MMPLLAEEAKERKNMDNKLARDNHGKFLNPVKVSGTELDNDKDQTSDKAGKLVGISGATIRRTEYVERHGTPELVDAMKGGYVKITTANKIATNPKEKQNEILQQIKENPKAKIIPRNDPLETEQKKNCR</sequence>
<organism evidence="2 3">
    <name type="scientific">Sporomusa silvacetica DSM 10669</name>
    <dbReference type="NCBI Taxonomy" id="1123289"/>
    <lineage>
        <taxon>Bacteria</taxon>
        <taxon>Bacillati</taxon>
        <taxon>Bacillota</taxon>
        <taxon>Negativicutes</taxon>
        <taxon>Selenomonadales</taxon>
        <taxon>Sporomusaceae</taxon>
        <taxon>Sporomusa</taxon>
    </lineage>
</organism>
<feature type="compositionally biased region" description="Basic and acidic residues" evidence="1">
    <location>
        <begin position="7"/>
        <end position="25"/>
    </location>
</feature>
<name>A0ABZ3IIR1_9FIRM</name>
<feature type="compositionally biased region" description="Basic and acidic residues" evidence="1">
    <location>
        <begin position="39"/>
        <end position="48"/>
    </location>
</feature>
<feature type="region of interest" description="Disordered" evidence="1">
    <location>
        <begin position="106"/>
        <end position="130"/>
    </location>
</feature>
<evidence type="ECO:0000313" key="2">
    <source>
        <dbReference type="EMBL" id="XFO65582.1"/>
    </source>
</evidence>
<evidence type="ECO:0000313" key="3">
    <source>
        <dbReference type="Proteomes" id="UP000216752"/>
    </source>
</evidence>
<reference evidence="2" key="1">
    <citation type="submission" date="2024-05" db="EMBL/GenBank/DDBJ databases">
        <title>Isolation and characterization of Sporomusa carbonis sp. nov., a carboxydotrophic hydrogenogen in the genus of Sporomusa isolated from a charcoal burning pile.</title>
        <authorList>
            <person name="Boeer T."/>
            <person name="Rosenbaum F."/>
            <person name="Eysell L."/>
            <person name="Mueller V."/>
            <person name="Daniel R."/>
            <person name="Poehlein A."/>
        </authorList>
    </citation>
    <scope>NUCLEOTIDE SEQUENCE [LARGE SCALE GENOMIC DNA]</scope>
    <source>
        <strain evidence="2">DSM 10669</strain>
    </source>
</reference>
<feature type="compositionally biased region" description="Basic and acidic residues" evidence="1">
    <location>
        <begin position="119"/>
        <end position="130"/>
    </location>
</feature>
<gene>
    <name evidence="2" type="ORF">SPSIL_017220</name>
</gene>
<accession>A0ABZ3IIR1</accession>
<dbReference type="EMBL" id="CP155573">
    <property type="protein sequence ID" value="XFO65582.1"/>
    <property type="molecule type" value="Genomic_DNA"/>
</dbReference>
<proteinExistence type="predicted"/>
<keyword evidence="3" id="KW-1185">Reference proteome</keyword>
<feature type="region of interest" description="Disordered" evidence="1">
    <location>
        <begin position="1"/>
        <end position="48"/>
    </location>
</feature>
<protein>
    <submittedName>
        <fullName evidence="2">Uncharacterized protein</fullName>
    </submittedName>
</protein>
<evidence type="ECO:0000256" key="1">
    <source>
        <dbReference type="SAM" id="MobiDB-lite"/>
    </source>
</evidence>